<dbReference type="Pfam" id="PF00531">
    <property type="entry name" value="Death"/>
    <property type="match status" value="1"/>
</dbReference>
<sequence>MNLGITLKLSPAALHNVDHDYRLCREKAREMLYTWMEMEGNAATVGILADALEKIRKKSIAQKAAWCPSRLYVTKYKAMNNKTPDRGPMRTDYNGMTTVAMATQEEYTMTTLRLTPDQTPISKYFQWTTDHDVIMCREVLVSEPYKFKQRTPERGKAWESVAQQLNSIHHPNFRVTSRSVCDRQNMHKN</sequence>
<dbReference type="InterPro" id="IPR011029">
    <property type="entry name" value="DEATH-like_dom_sf"/>
</dbReference>
<proteinExistence type="predicted"/>
<feature type="domain" description="Death" evidence="1">
    <location>
        <begin position="1"/>
        <end position="62"/>
    </location>
</feature>
<evidence type="ECO:0000313" key="3">
    <source>
        <dbReference type="Proteomes" id="UP001163046"/>
    </source>
</evidence>
<dbReference type="GO" id="GO:0007165">
    <property type="term" value="P:signal transduction"/>
    <property type="evidence" value="ECO:0007669"/>
    <property type="project" value="InterPro"/>
</dbReference>
<dbReference type="PROSITE" id="PS50017">
    <property type="entry name" value="DEATH_DOMAIN"/>
    <property type="match status" value="1"/>
</dbReference>
<protein>
    <recommendedName>
        <fullName evidence="1">Death domain-containing protein</fullName>
    </recommendedName>
</protein>
<gene>
    <name evidence="2" type="ORF">OS493_011385</name>
</gene>
<dbReference type="EMBL" id="MU827306">
    <property type="protein sequence ID" value="KAJ7363111.1"/>
    <property type="molecule type" value="Genomic_DNA"/>
</dbReference>
<dbReference type="AlphaFoldDB" id="A0A9X0CLK8"/>
<evidence type="ECO:0000259" key="1">
    <source>
        <dbReference type="PROSITE" id="PS50017"/>
    </source>
</evidence>
<dbReference type="SUPFAM" id="SSF47986">
    <property type="entry name" value="DEATH domain"/>
    <property type="match status" value="1"/>
</dbReference>
<accession>A0A9X0CLK8</accession>
<organism evidence="2 3">
    <name type="scientific">Desmophyllum pertusum</name>
    <dbReference type="NCBI Taxonomy" id="174260"/>
    <lineage>
        <taxon>Eukaryota</taxon>
        <taxon>Metazoa</taxon>
        <taxon>Cnidaria</taxon>
        <taxon>Anthozoa</taxon>
        <taxon>Hexacorallia</taxon>
        <taxon>Scleractinia</taxon>
        <taxon>Caryophylliina</taxon>
        <taxon>Caryophylliidae</taxon>
        <taxon>Desmophyllum</taxon>
    </lineage>
</organism>
<dbReference type="Proteomes" id="UP001163046">
    <property type="component" value="Unassembled WGS sequence"/>
</dbReference>
<dbReference type="Gene3D" id="1.10.533.10">
    <property type="entry name" value="Death Domain, Fas"/>
    <property type="match status" value="1"/>
</dbReference>
<reference evidence="2" key="1">
    <citation type="submission" date="2023-01" db="EMBL/GenBank/DDBJ databases">
        <title>Genome assembly of the deep-sea coral Lophelia pertusa.</title>
        <authorList>
            <person name="Herrera S."/>
            <person name="Cordes E."/>
        </authorList>
    </citation>
    <scope>NUCLEOTIDE SEQUENCE</scope>
    <source>
        <strain evidence="2">USNM1676648</strain>
        <tissue evidence="2">Polyp</tissue>
    </source>
</reference>
<evidence type="ECO:0000313" key="2">
    <source>
        <dbReference type="EMBL" id="KAJ7363111.1"/>
    </source>
</evidence>
<keyword evidence="3" id="KW-1185">Reference proteome</keyword>
<dbReference type="CDD" id="cd01670">
    <property type="entry name" value="Death"/>
    <property type="match status" value="1"/>
</dbReference>
<name>A0A9X0CLK8_9CNID</name>
<comment type="caution">
    <text evidence="2">The sequence shown here is derived from an EMBL/GenBank/DDBJ whole genome shotgun (WGS) entry which is preliminary data.</text>
</comment>
<dbReference type="OrthoDB" id="5988920at2759"/>
<dbReference type="InterPro" id="IPR000488">
    <property type="entry name" value="Death_dom"/>
</dbReference>